<keyword evidence="3" id="KW-1185">Reference proteome</keyword>
<reference evidence="4" key="2">
    <citation type="submission" date="2020-04" db="EMBL/GenBank/DDBJ databases">
        <authorList>
            <consortium name="NCBI Genome Project"/>
        </authorList>
    </citation>
    <scope>NUCLEOTIDE SEQUENCE</scope>
    <source>
        <strain evidence="4">CBS 304.34</strain>
    </source>
</reference>
<dbReference type="Proteomes" id="UP000504636">
    <property type="component" value="Unplaced"/>
</dbReference>
<evidence type="ECO:0000313" key="2">
    <source>
        <dbReference type="EMBL" id="KAF2818015.1"/>
    </source>
</evidence>
<organism evidence="2">
    <name type="scientific">Mytilinidion resinicola</name>
    <dbReference type="NCBI Taxonomy" id="574789"/>
    <lineage>
        <taxon>Eukaryota</taxon>
        <taxon>Fungi</taxon>
        <taxon>Dikarya</taxon>
        <taxon>Ascomycota</taxon>
        <taxon>Pezizomycotina</taxon>
        <taxon>Dothideomycetes</taxon>
        <taxon>Pleosporomycetidae</taxon>
        <taxon>Mytilinidiales</taxon>
        <taxon>Mytilinidiaceae</taxon>
        <taxon>Mytilinidion</taxon>
    </lineage>
</organism>
<dbReference type="GeneID" id="54464140"/>
<proteinExistence type="predicted"/>
<dbReference type="EMBL" id="MU003692">
    <property type="protein sequence ID" value="KAF2818015.1"/>
    <property type="molecule type" value="Genomic_DNA"/>
</dbReference>
<dbReference type="AlphaFoldDB" id="A0A6A6ZCI6"/>
<feature type="region of interest" description="Disordered" evidence="1">
    <location>
        <begin position="1"/>
        <end position="22"/>
    </location>
</feature>
<evidence type="ECO:0000256" key="1">
    <source>
        <dbReference type="SAM" id="MobiDB-lite"/>
    </source>
</evidence>
<reference evidence="2 4" key="1">
    <citation type="journal article" date="2020" name="Stud. Mycol.">
        <title>101 Dothideomycetes genomes: a test case for predicting lifestyles and emergence of pathogens.</title>
        <authorList>
            <person name="Haridas S."/>
            <person name="Albert R."/>
            <person name="Binder M."/>
            <person name="Bloem J."/>
            <person name="Labutti K."/>
            <person name="Salamov A."/>
            <person name="Andreopoulos B."/>
            <person name="Baker S."/>
            <person name="Barry K."/>
            <person name="Bills G."/>
            <person name="Bluhm B."/>
            <person name="Cannon C."/>
            <person name="Castanera R."/>
            <person name="Culley D."/>
            <person name="Daum C."/>
            <person name="Ezra D."/>
            <person name="Gonzalez J."/>
            <person name="Henrissat B."/>
            <person name="Kuo A."/>
            <person name="Liang C."/>
            <person name="Lipzen A."/>
            <person name="Lutzoni F."/>
            <person name="Magnuson J."/>
            <person name="Mondo S."/>
            <person name="Nolan M."/>
            <person name="Ohm R."/>
            <person name="Pangilinan J."/>
            <person name="Park H.-J."/>
            <person name="Ramirez L."/>
            <person name="Alfaro M."/>
            <person name="Sun H."/>
            <person name="Tritt A."/>
            <person name="Yoshinaga Y."/>
            <person name="Zwiers L.-H."/>
            <person name="Turgeon B."/>
            <person name="Goodwin S."/>
            <person name="Spatafora J."/>
            <person name="Crous P."/>
            <person name="Grigoriev I."/>
        </authorList>
    </citation>
    <scope>NUCLEOTIDE SEQUENCE</scope>
    <source>
        <strain evidence="2 4">CBS 304.34</strain>
    </source>
</reference>
<name>A0A6A6ZCI6_9PEZI</name>
<dbReference type="RefSeq" id="XP_033584979.1">
    <property type="nucleotide sequence ID" value="XM_033723247.1"/>
</dbReference>
<evidence type="ECO:0000313" key="3">
    <source>
        <dbReference type="Proteomes" id="UP000504636"/>
    </source>
</evidence>
<sequence>MAEPQSPNHIGTQQPPPYDAPDRIQELESNVAALQNLVSTLQQRPPAKIPCEYTRLLEHLDVPPVEDLDDPEWIEEVLKEPGKLRLHKLQSRLSTFFMPVDIHRLLFLAWPYFEAADRRSMSALTLANIEPCRVLGISPPVALLLMLRMFPYTAKLSRIAQFVGHGDQLSMFWTPYPHAFAAKLCYDANYLVDILAPDLRSANALKEMIHHITSTFFVTLKSWSDFKINSTGKKRAKLAKRLLSIDGYEDWHHRWIMRRALKAGERDGYWISKSCSSSVKFTGDGPIHTVSREHALLHFTEYTWIGEDEYARS</sequence>
<dbReference type="OrthoDB" id="10485479at2759"/>
<protein>
    <submittedName>
        <fullName evidence="2 4">Uncharacterized protein</fullName>
    </submittedName>
</protein>
<reference evidence="4" key="3">
    <citation type="submission" date="2025-04" db="UniProtKB">
        <authorList>
            <consortium name="RefSeq"/>
        </authorList>
    </citation>
    <scope>IDENTIFICATION</scope>
    <source>
        <strain evidence="4">CBS 304.34</strain>
    </source>
</reference>
<evidence type="ECO:0000313" key="4">
    <source>
        <dbReference type="RefSeq" id="XP_033584979.1"/>
    </source>
</evidence>
<accession>A0A6A6ZCI6</accession>
<gene>
    <name evidence="2 4" type="ORF">BDZ99DRAFT_493589</name>
</gene>
<feature type="compositionally biased region" description="Polar residues" evidence="1">
    <location>
        <begin position="1"/>
        <end position="13"/>
    </location>
</feature>